<dbReference type="PANTHER" id="PTHR23151">
    <property type="entry name" value="DIHYDROLIPOAMIDE ACETYL/SUCCINYL-TRANSFERASE-RELATED"/>
    <property type="match status" value="1"/>
</dbReference>
<organism evidence="7 8">
    <name type="scientific">Peronospora matthiolae</name>
    <dbReference type="NCBI Taxonomy" id="2874970"/>
    <lineage>
        <taxon>Eukaryota</taxon>
        <taxon>Sar</taxon>
        <taxon>Stramenopiles</taxon>
        <taxon>Oomycota</taxon>
        <taxon>Peronosporomycetes</taxon>
        <taxon>Peronosporales</taxon>
        <taxon>Peronosporaceae</taxon>
        <taxon>Peronospora</taxon>
    </lineage>
</organism>
<evidence type="ECO:0000313" key="7">
    <source>
        <dbReference type="EMBL" id="CAK7905137.1"/>
    </source>
</evidence>
<evidence type="ECO:0000256" key="2">
    <source>
        <dbReference type="ARBA" id="ARBA00022823"/>
    </source>
</evidence>
<dbReference type="InterPro" id="IPR000089">
    <property type="entry name" value="Biotin_lipoyl"/>
</dbReference>
<comment type="caution">
    <text evidence="7">The sequence shown here is derived from an EMBL/GenBank/DDBJ whole genome shotgun (WGS) entry which is preliminary data.</text>
</comment>
<dbReference type="Gene3D" id="2.40.50.100">
    <property type="match status" value="1"/>
</dbReference>
<accession>A0AAV1T925</accession>
<dbReference type="FunFam" id="2.40.50.100:FF:000010">
    <property type="entry name" value="Acetyltransferase component of pyruvate dehydrogenase complex"/>
    <property type="match status" value="1"/>
</dbReference>
<dbReference type="GO" id="GO:0006086">
    <property type="term" value="P:pyruvate decarboxylation to acetyl-CoA"/>
    <property type="evidence" value="ECO:0007669"/>
    <property type="project" value="InterPro"/>
</dbReference>
<dbReference type="InterPro" id="IPR011053">
    <property type="entry name" value="Single_hybrid_motif"/>
</dbReference>
<dbReference type="GO" id="GO:0045254">
    <property type="term" value="C:pyruvate dehydrogenase complex"/>
    <property type="evidence" value="ECO:0007669"/>
    <property type="project" value="InterPro"/>
</dbReference>
<dbReference type="InterPro" id="IPR023213">
    <property type="entry name" value="CAT-like_dom_sf"/>
</dbReference>
<dbReference type="GO" id="GO:0004742">
    <property type="term" value="F:dihydrolipoyllysine-residue acetyltransferase activity"/>
    <property type="evidence" value="ECO:0007669"/>
    <property type="project" value="TreeGrafter"/>
</dbReference>
<dbReference type="CDD" id="cd06849">
    <property type="entry name" value="lipoyl_domain"/>
    <property type="match status" value="1"/>
</dbReference>
<dbReference type="EC" id="2.3.1.-" evidence="3"/>
<dbReference type="SUPFAM" id="SSF51230">
    <property type="entry name" value="Single hybrid motif"/>
    <property type="match status" value="1"/>
</dbReference>
<evidence type="ECO:0000259" key="6">
    <source>
        <dbReference type="PROSITE" id="PS51826"/>
    </source>
</evidence>
<keyword evidence="3" id="KW-0012">Acyltransferase</keyword>
<dbReference type="PROSITE" id="PS50968">
    <property type="entry name" value="BIOTINYL_LIPOYL"/>
    <property type="match status" value="1"/>
</dbReference>
<dbReference type="Pfam" id="PF02817">
    <property type="entry name" value="E3_binding"/>
    <property type="match status" value="1"/>
</dbReference>
<reference evidence="7" key="1">
    <citation type="submission" date="2024-01" db="EMBL/GenBank/DDBJ databases">
        <authorList>
            <person name="Webb A."/>
        </authorList>
    </citation>
    <scope>NUCLEOTIDE SEQUENCE</scope>
    <source>
        <strain evidence="7">Pm1</strain>
    </source>
</reference>
<evidence type="ECO:0000256" key="1">
    <source>
        <dbReference type="ARBA" id="ARBA00007317"/>
    </source>
</evidence>
<feature type="domain" description="Lipoyl-binding" evidence="5">
    <location>
        <begin position="47"/>
        <end position="123"/>
    </location>
</feature>
<dbReference type="InterPro" id="IPR001078">
    <property type="entry name" value="2-oxoacid_DH_actylTfrase"/>
</dbReference>
<proteinExistence type="inferred from homology"/>
<comment type="cofactor">
    <cofactor evidence="3">
        <name>(R)-lipoate</name>
        <dbReference type="ChEBI" id="CHEBI:83088"/>
    </cofactor>
</comment>
<keyword evidence="3" id="KW-0808">Transferase</keyword>
<dbReference type="Proteomes" id="UP001162060">
    <property type="component" value="Unassembled WGS sequence"/>
</dbReference>
<dbReference type="Pfam" id="PF00364">
    <property type="entry name" value="Biotin_lipoyl"/>
    <property type="match status" value="1"/>
</dbReference>
<evidence type="ECO:0000259" key="5">
    <source>
        <dbReference type="PROSITE" id="PS50968"/>
    </source>
</evidence>
<comment type="similarity">
    <text evidence="1 3">Belongs to the 2-oxoacid dehydrogenase family.</text>
</comment>
<dbReference type="InterPro" id="IPR004167">
    <property type="entry name" value="PSBD"/>
</dbReference>
<dbReference type="SUPFAM" id="SSF47005">
    <property type="entry name" value="Peripheral subunit-binding domain of 2-oxo acid dehydrogenase complex"/>
    <property type="match status" value="1"/>
</dbReference>
<dbReference type="Gene3D" id="3.30.559.10">
    <property type="entry name" value="Chloramphenicol acetyltransferase-like domain"/>
    <property type="match status" value="1"/>
</dbReference>
<evidence type="ECO:0000313" key="8">
    <source>
        <dbReference type="Proteomes" id="UP001162060"/>
    </source>
</evidence>
<dbReference type="Gene3D" id="4.10.320.10">
    <property type="entry name" value="E3-binding domain"/>
    <property type="match status" value="1"/>
</dbReference>
<dbReference type="InterPro" id="IPR045257">
    <property type="entry name" value="E2/Pdx1"/>
</dbReference>
<dbReference type="AlphaFoldDB" id="A0AAV1T925"/>
<sequence>MQRFQTALRQTNIWQRVAILNSHHCSRSFLASQKALTIRAFSALPDHEVVGLPALSPTMDVGTIAKWNKQEGDLISAGDVVCEVETDKAVVDFEATDDSYLAKILVQAGSGEVAVGSPIFVTVMEKDEVAAFQDFSVDAAAAVEPGPATMPVEAAPTPADVPRPSTSAPASVTAASTSGRVFASPLAKKVARESGAVLSAINGSGPNGRIVKADVEAALAAGTAAPTVEDTANEASAAAATDADAAAPTATINYTDYPISSEAQKIAQQFTQQKMDVPHYHLSTNLMLDKLLDARARLNAGRGEDEHLSVNDFIVRAASLAMRKVPDANSSWKGSFIRQYNDVNVNLMVSSALGGGVLAPVLTRVNRKGLDDISKETRAAVAKANDGTFEPADLANGTFTISNVGQFDVQSLTGIVRPEQACLLGLGTIEKKVVPNDDPDAEQIYKYAQVMTATLACDHRVIDGAVGAQWLASFKELVEDPLKMIL</sequence>
<dbReference type="EMBL" id="CAKLBY020000029">
    <property type="protein sequence ID" value="CAK7905137.1"/>
    <property type="molecule type" value="Genomic_DNA"/>
</dbReference>
<keyword evidence="2 3" id="KW-0450">Lipoyl</keyword>
<name>A0AAV1T925_9STRA</name>
<evidence type="ECO:0000256" key="4">
    <source>
        <dbReference type="SAM" id="MobiDB-lite"/>
    </source>
</evidence>
<gene>
    <name evidence="7" type="ORF">PM001_LOCUS3047</name>
</gene>
<feature type="domain" description="Peripheral subunit-binding (PSBD)" evidence="6">
    <location>
        <begin position="182"/>
        <end position="219"/>
    </location>
</feature>
<evidence type="ECO:0000256" key="3">
    <source>
        <dbReference type="RuleBase" id="RU003423"/>
    </source>
</evidence>
<dbReference type="PANTHER" id="PTHR23151:SF90">
    <property type="entry name" value="DIHYDROLIPOYLLYSINE-RESIDUE ACETYLTRANSFERASE COMPONENT OF PYRUVATE DEHYDROGENASE COMPLEX, MITOCHONDRIAL-RELATED"/>
    <property type="match status" value="1"/>
</dbReference>
<dbReference type="PROSITE" id="PS51826">
    <property type="entry name" value="PSBD"/>
    <property type="match status" value="1"/>
</dbReference>
<feature type="region of interest" description="Disordered" evidence="4">
    <location>
        <begin position="148"/>
        <end position="172"/>
    </location>
</feature>
<dbReference type="Pfam" id="PF00198">
    <property type="entry name" value="2-oxoacid_dh"/>
    <property type="match status" value="1"/>
</dbReference>
<dbReference type="SUPFAM" id="SSF52777">
    <property type="entry name" value="CoA-dependent acyltransferases"/>
    <property type="match status" value="1"/>
</dbReference>
<dbReference type="InterPro" id="IPR036625">
    <property type="entry name" value="E3-bd_dom_sf"/>
</dbReference>
<feature type="compositionally biased region" description="Low complexity" evidence="4">
    <location>
        <begin position="162"/>
        <end position="172"/>
    </location>
</feature>
<protein>
    <recommendedName>
        <fullName evidence="3">Dihydrolipoamide acetyltransferase component of pyruvate dehydrogenase complex</fullName>
        <ecNumber evidence="3">2.3.1.-</ecNumber>
    </recommendedName>
</protein>